<evidence type="ECO:0000313" key="11">
    <source>
        <dbReference type="Proteomes" id="UP000434580"/>
    </source>
</evidence>
<comment type="catalytic activity">
    <reaction evidence="6">
        <text>guanosine(2069) in 23S rRNA + S-adenosyl-L-methionine = N(2)-methylguanosine(2069) in 23S rRNA + S-adenosyl-L-homocysteine + H(+)</text>
        <dbReference type="Rhea" id="RHEA:43772"/>
        <dbReference type="Rhea" id="RHEA-COMP:10688"/>
        <dbReference type="Rhea" id="RHEA-COMP:10689"/>
        <dbReference type="ChEBI" id="CHEBI:15378"/>
        <dbReference type="ChEBI" id="CHEBI:57856"/>
        <dbReference type="ChEBI" id="CHEBI:59789"/>
        <dbReference type="ChEBI" id="CHEBI:74269"/>
        <dbReference type="ChEBI" id="CHEBI:74481"/>
        <dbReference type="EC" id="2.1.1.264"/>
    </reaction>
</comment>
<keyword evidence="2 6" id="KW-0698">rRNA processing</keyword>
<dbReference type="CDD" id="cd11715">
    <property type="entry name" value="THUMP_AdoMetMT"/>
    <property type="match status" value="1"/>
</dbReference>
<comment type="subcellular location">
    <subcellularLocation>
        <location evidence="6">Cytoplasm</location>
    </subcellularLocation>
</comment>
<dbReference type="SUPFAM" id="SSF53335">
    <property type="entry name" value="S-adenosyl-L-methionine-dependent methyltransferases"/>
    <property type="match status" value="2"/>
</dbReference>
<keyword evidence="7" id="KW-0694">RNA-binding</keyword>
<evidence type="ECO:0000256" key="5">
    <source>
        <dbReference type="ARBA" id="ARBA00022691"/>
    </source>
</evidence>
<dbReference type="CDD" id="cd02440">
    <property type="entry name" value="AdoMet_MTases"/>
    <property type="match status" value="1"/>
</dbReference>
<comment type="similarity">
    <text evidence="6">Belongs to the methyltransferase superfamily. RlmKL family.</text>
</comment>
<dbReference type="PROSITE" id="PS01261">
    <property type="entry name" value="UPF0020"/>
    <property type="match status" value="1"/>
</dbReference>
<keyword evidence="3 6" id="KW-0489">Methyltransferase</keyword>
<feature type="region of interest" description="Disordered" evidence="8">
    <location>
        <begin position="412"/>
        <end position="437"/>
    </location>
</feature>
<evidence type="ECO:0000256" key="3">
    <source>
        <dbReference type="ARBA" id="ARBA00022603"/>
    </source>
</evidence>
<dbReference type="OrthoDB" id="9809404at2"/>
<comment type="catalytic activity">
    <reaction evidence="6">
        <text>guanosine(2445) in 23S rRNA + S-adenosyl-L-methionine = N(2)-methylguanosine(2445) in 23S rRNA + S-adenosyl-L-homocysteine + H(+)</text>
        <dbReference type="Rhea" id="RHEA:42740"/>
        <dbReference type="Rhea" id="RHEA-COMP:10215"/>
        <dbReference type="Rhea" id="RHEA-COMP:10216"/>
        <dbReference type="ChEBI" id="CHEBI:15378"/>
        <dbReference type="ChEBI" id="CHEBI:57856"/>
        <dbReference type="ChEBI" id="CHEBI:59789"/>
        <dbReference type="ChEBI" id="CHEBI:74269"/>
        <dbReference type="ChEBI" id="CHEBI:74481"/>
        <dbReference type="EC" id="2.1.1.173"/>
    </reaction>
</comment>
<dbReference type="InterPro" id="IPR029063">
    <property type="entry name" value="SAM-dependent_MTases_sf"/>
</dbReference>
<dbReference type="GO" id="GO:0003723">
    <property type="term" value="F:RNA binding"/>
    <property type="evidence" value="ECO:0007669"/>
    <property type="project" value="UniProtKB-UniRule"/>
</dbReference>
<feature type="domain" description="THUMP" evidence="9">
    <location>
        <begin position="44"/>
        <end position="155"/>
    </location>
</feature>
<evidence type="ECO:0000259" key="9">
    <source>
        <dbReference type="PROSITE" id="PS51165"/>
    </source>
</evidence>
<dbReference type="Proteomes" id="UP000434580">
    <property type="component" value="Unassembled WGS sequence"/>
</dbReference>
<gene>
    <name evidence="6 10" type="primary">rlmL</name>
    <name evidence="10" type="ORF">DPBNPPHM_03222</name>
</gene>
<dbReference type="AlphaFoldDB" id="A0A5S9NVC6"/>
<accession>A0A5S9NVC6</accession>
<dbReference type="PROSITE" id="PS51165">
    <property type="entry name" value="THUMP"/>
    <property type="match status" value="1"/>
</dbReference>
<dbReference type="Pfam" id="PF02926">
    <property type="entry name" value="THUMP"/>
    <property type="match status" value="1"/>
</dbReference>
<evidence type="ECO:0000256" key="1">
    <source>
        <dbReference type="ARBA" id="ARBA00022490"/>
    </source>
</evidence>
<dbReference type="PROSITE" id="PS00092">
    <property type="entry name" value="N6_MTASE"/>
    <property type="match status" value="1"/>
</dbReference>
<dbReference type="GO" id="GO:0005737">
    <property type="term" value="C:cytoplasm"/>
    <property type="evidence" value="ECO:0007669"/>
    <property type="project" value="UniProtKB-SubCell"/>
</dbReference>
<dbReference type="InterPro" id="IPR000241">
    <property type="entry name" value="RlmKL-like_Mtase"/>
</dbReference>
<evidence type="ECO:0000256" key="7">
    <source>
        <dbReference type="PROSITE-ProRule" id="PRU00529"/>
    </source>
</evidence>
<comment type="function">
    <text evidence="6">Specifically methylates the guanine in position 2445 (m2G2445) and the guanine in position 2069 (m7G2069) of 23S rRNA.</text>
</comment>
<evidence type="ECO:0000256" key="8">
    <source>
        <dbReference type="SAM" id="MobiDB-lite"/>
    </source>
</evidence>
<evidence type="ECO:0000256" key="4">
    <source>
        <dbReference type="ARBA" id="ARBA00022679"/>
    </source>
</evidence>
<dbReference type="Pfam" id="PF10672">
    <property type="entry name" value="Methyltrans_SAM"/>
    <property type="match status" value="1"/>
</dbReference>
<dbReference type="SMART" id="SM00981">
    <property type="entry name" value="THUMP"/>
    <property type="match status" value="1"/>
</dbReference>
<dbReference type="EC" id="2.1.1.173" evidence="6"/>
<dbReference type="InterPro" id="IPR019614">
    <property type="entry name" value="SAM-dep_methyl-trfase"/>
</dbReference>
<dbReference type="Gene3D" id="3.40.50.150">
    <property type="entry name" value="Vaccinia Virus protein VP39"/>
    <property type="match status" value="2"/>
</dbReference>
<dbReference type="Pfam" id="PF01170">
    <property type="entry name" value="UPF0020"/>
    <property type="match status" value="1"/>
</dbReference>
<dbReference type="InterPro" id="IPR004114">
    <property type="entry name" value="THUMP_dom"/>
</dbReference>
<reference evidence="10 11" key="1">
    <citation type="submission" date="2019-11" db="EMBL/GenBank/DDBJ databases">
        <authorList>
            <person name="Holert J."/>
        </authorList>
    </citation>
    <scope>NUCLEOTIDE SEQUENCE [LARGE SCALE GENOMIC DNA]</scope>
    <source>
        <strain evidence="10">BC5_2</strain>
    </source>
</reference>
<organism evidence="10 11">
    <name type="scientific">BD1-7 clade bacterium</name>
    <dbReference type="NCBI Taxonomy" id="2029982"/>
    <lineage>
        <taxon>Bacteria</taxon>
        <taxon>Pseudomonadati</taxon>
        <taxon>Pseudomonadota</taxon>
        <taxon>Gammaproteobacteria</taxon>
        <taxon>Cellvibrionales</taxon>
        <taxon>Spongiibacteraceae</taxon>
        <taxon>BD1-7 clade</taxon>
    </lineage>
</organism>
<name>A0A5S9NVC6_9GAMM</name>
<proteinExistence type="inferred from homology"/>
<dbReference type="InterPro" id="IPR017244">
    <property type="entry name" value="23SrRNA_methyltr_KL"/>
</dbReference>
<keyword evidence="5 6" id="KW-0949">S-adenosyl-L-methionine</keyword>
<dbReference type="InterPro" id="IPR053943">
    <property type="entry name" value="RlmKL-like_Mtase_CS"/>
</dbReference>
<evidence type="ECO:0000313" key="10">
    <source>
        <dbReference type="EMBL" id="CAA0094621.1"/>
    </source>
</evidence>
<evidence type="ECO:0000256" key="2">
    <source>
        <dbReference type="ARBA" id="ARBA00022552"/>
    </source>
</evidence>
<dbReference type="InterPro" id="IPR002052">
    <property type="entry name" value="DNA_methylase_N6_adenine_CS"/>
</dbReference>
<dbReference type="HAMAP" id="MF_01858">
    <property type="entry name" value="23SrRNA_methyltr_KL"/>
    <property type="match status" value="1"/>
</dbReference>
<keyword evidence="4 6" id="KW-0808">Transferase</keyword>
<dbReference type="Gene3D" id="3.30.750.80">
    <property type="entry name" value="RNA methyltransferase domain (HRMD) like"/>
    <property type="match status" value="1"/>
</dbReference>
<dbReference type="NCBIfam" id="NF008748">
    <property type="entry name" value="PRK11783.1"/>
    <property type="match status" value="1"/>
</dbReference>
<dbReference type="InterPro" id="IPR054170">
    <property type="entry name" value="RlmL_1st"/>
</dbReference>
<sequence>MKNRLFITCPKGVELLLEDEVQTLGLDSIQQSVGGIFAEGDLAAVYRVCLWSRLANRVIWLLAEAEVRTKEDLYRSVRDVYWPGCFALNKTFSVDFKGTNRFIKHSNYGGQLVKDGIVDAFNAEVGERPNVDSQSAQVHIFASVKRNRFVVGVDMAGGSLHRRGYRLAGAKAPLKENLAAALLVRAGVKTGEIQPVVDPMCGSGTLLIEAILTMLNIAPAIQRPSFGFEQILRHQPALWMEIYQDAVDKRDAAFANEARVMAYGFDADGRSIMAARDNATRAGVAEFIEFKPQSLKDFSPSLPEPGVLVCNPPYGERLSDRNQLFGLYQLLGQKLRQHCEGWEAAILSSDDDLIKALGLQKSRAYQFMNGALKAQWVLFKLYRKDKSLNPPAEPDPSVKSSDGNVWEKSAARIRSNEQAVSTSSENTADGPQSERFKKGVDMVSNRLRKNRKHLKKWLKRADTDAYRIYDADMPEYAFALDCYGEFFQITEYSAPKSVDKFAAFSRRQQFEEAVREVFELTPGQLFFKERTRQKGTSQYVKLDDSKAFFRVQEGNAHLLVNLKDYLDTGLFLDHRPVRKMIGEQAKGKRFLNLFAYTSAATVQAAQGGALASVSVDMSQTYQSWSLRNFKANRLDLKRHLLVRANVIDWLSEARDQFDLIFLDPPSFSNSKRMDDTFDVQRDHVNLIHKTMGRLDQEGTLIFSNNRRGFRLDKVLESHFDIQDITAKTIDEDFKRNAKIHQCWIISHKK</sequence>
<dbReference type="Pfam" id="PF22020">
    <property type="entry name" value="RlmL_1st"/>
    <property type="match status" value="1"/>
</dbReference>
<dbReference type="EC" id="2.1.1.264" evidence="6"/>
<dbReference type="PANTHER" id="PTHR47313:SF1">
    <property type="entry name" value="RIBOSOMAL RNA LARGE SUBUNIT METHYLTRANSFERASE K_L"/>
    <property type="match status" value="1"/>
</dbReference>
<dbReference type="GO" id="GO:0052915">
    <property type="term" value="F:23S rRNA (guanine(2445)-N(2))-methyltransferase activity"/>
    <property type="evidence" value="ECO:0007669"/>
    <property type="project" value="UniProtKB-UniRule"/>
</dbReference>
<keyword evidence="1 6" id="KW-0963">Cytoplasm</keyword>
<dbReference type="PANTHER" id="PTHR47313">
    <property type="entry name" value="RIBOSOMAL RNA LARGE SUBUNIT METHYLTRANSFERASE K/L"/>
    <property type="match status" value="1"/>
</dbReference>
<dbReference type="GO" id="GO:0070043">
    <property type="term" value="F:rRNA (guanine-N7-)-methyltransferase activity"/>
    <property type="evidence" value="ECO:0007669"/>
    <property type="project" value="UniProtKB-UniRule"/>
</dbReference>
<dbReference type="PIRSF" id="PIRSF037618">
    <property type="entry name" value="RNA_Mtase_bacteria_prd"/>
    <property type="match status" value="1"/>
</dbReference>
<protein>
    <recommendedName>
        <fullName evidence="6">Ribosomal RNA large subunit methyltransferase K/L</fullName>
    </recommendedName>
    <domain>
        <recommendedName>
            <fullName evidence="6">23S rRNA m2G2445 methyltransferase</fullName>
            <ecNumber evidence="6">2.1.1.173</ecNumber>
        </recommendedName>
        <alternativeName>
            <fullName evidence="6">rRNA (guanine-N(2)-)-methyltransferase RlmL</fullName>
        </alternativeName>
    </domain>
    <domain>
        <recommendedName>
            <fullName evidence="6">23S rRNA m7G2069 methyltransferase</fullName>
            <ecNumber evidence="6">2.1.1.264</ecNumber>
        </recommendedName>
        <alternativeName>
            <fullName evidence="6">rRNA (guanine-N(7)-)-methyltransferase RlmK</fullName>
        </alternativeName>
    </domain>
</protein>
<feature type="compositionally biased region" description="Polar residues" evidence="8">
    <location>
        <begin position="416"/>
        <end position="430"/>
    </location>
</feature>
<evidence type="ECO:0000256" key="6">
    <source>
        <dbReference type="HAMAP-Rule" id="MF_01858"/>
    </source>
</evidence>
<dbReference type="EMBL" id="CACSII010000003">
    <property type="protein sequence ID" value="CAA0094621.1"/>
    <property type="molecule type" value="Genomic_DNA"/>
</dbReference>
<dbReference type="Gene3D" id="3.30.2130.30">
    <property type="match status" value="1"/>
</dbReference>